<dbReference type="SUPFAM" id="SSF52172">
    <property type="entry name" value="CheY-like"/>
    <property type="match status" value="1"/>
</dbReference>
<organism evidence="5 6">
    <name type="scientific">Planktothrix pseudagardhii</name>
    <dbReference type="NCBI Taxonomy" id="132604"/>
    <lineage>
        <taxon>Bacteria</taxon>
        <taxon>Bacillati</taxon>
        <taxon>Cyanobacteriota</taxon>
        <taxon>Cyanophyceae</taxon>
        <taxon>Oscillatoriophycideae</taxon>
        <taxon>Oscillatoriales</taxon>
        <taxon>Microcoleaceae</taxon>
        <taxon>Planktothrix</taxon>
    </lineage>
</organism>
<dbReference type="Gene3D" id="3.40.50.2300">
    <property type="match status" value="1"/>
</dbReference>
<dbReference type="AlphaFoldDB" id="A0A9W4CQI7"/>
<dbReference type="CDD" id="cd19920">
    <property type="entry name" value="REC_PA4781-like"/>
    <property type="match status" value="1"/>
</dbReference>
<protein>
    <submittedName>
        <fullName evidence="5">Phytochrome-like protein cph2</fullName>
    </submittedName>
</protein>
<evidence type="ECO:0000313" key="6">
    <source>
        <dbReference type="Proteomes" id="UP001153719"/>
    </source>
</evidence>
<dbReference type="PROSITE" id="PS50887">
    <property type="entry name" value="GGDEF"/>
    <property type="match status" value="1"/>
</dbReference>
<dbReference type="GO" id="GO:0052621">
    <property type="term" value="F:diguanylate cyclase activity"/>
    <property type="evidence" value="ECO:0007669"/>
    <property type="project" value="TreeGrafter"/>
</dbReference>
<dbReference type="SUPFAM" id="SSF55073">
    <property type="entry name" value="Nucleotide cyclase"/>
    <property type="match status" value="1"/>
</dbReference>
<dbReference type="GO" id="GO:0043709">
    <property type="term" value="P:cell adhesion involved in single-species biofilm formation"/>
    <property type="evidence" value="ECO:0007669"/>
    <property type="project" value="TreeGrafter"/>
</dbReference>
<dbReference type="GO" id="GO:1902201">
    <property type="term" value="P:negative regulation of bacterial-type flagellum-dependent cell motility"/>
    <property type="evidence" value="ECO:0007669"/>
    <property type="project" value="TreeGrafter"/>
</dbReference>
<dbReference type="InterPro" id="IPR000160">
    <property type="entry name" value="GGDEF_dom"/>
</dbReference>
<dbReference type="EMBL" id="LR882967">
    <property type="protein sequence ID" value="CAD5955423.1"/>
    <property type="molecule type" value="Genomic_DNA"/>
</dbReference>
<dbReference type="InterPro" id="IPR043128">
    <property type="entry name" value="Rev_trsase/Diguanyl_cyclase"/>
</dbReference>
<reference evidence="5" key="1">
    <citation type="submission" date="2020-09" db="EMBL/GenBank/DDBJ databases">
        <authorList>
            <person name="Blom J."/>
        </authorList>
    </citation>
    <scope>NUCLEOTIDE SEQUENCE</scope>
    <source>
        <strain evidence="5">No.713</strain>
    </source>
</reference>
<dbReference type="GO" id="GO:0005886">
    <property type="term" value="C:plasma membrane"/>
    <property type="evidence" value="ECO:0007669"/>
    <property type="project" value="TreeGrafter"/>
</dbReference>
<evidence type="ECO:0000259" key="3">
    <source>
        <dbReference type="PROSITE" id="PS50110"/>
    </source>
</evidence>
<name>A0A9W4CQI7_9CYAN</name>
<keyword evidence="6" id="KW-1185">Reference proteome</keyword>
<dbReference type="InterPro" id="IPR050469">
    <property type="entry name" value="Diguanylate_Cyclase"/>
</dbReference>
<dbReference type="Pfam" id="PF00072">
    <property type="entry name" value="Response_reg"/>
    <property type="match status" value="1"/>
</dbReference>
<dbReference type="GO" id="GO:0000160">
    <property type="term" value="P:phosphorelay signal transduction system"/>
    <property type="evidence" value="ECO:0007669"/>
    <property type="project" value="InterPro"/>
</dbReference>
<dbReference type="InterPro" id="IPR029787">
    <property type="entry name" value="Nucleotide_cyclase"/>
</dbReference>
<dbReference type="Proteomes" id="UP001153719">
    <property type="component" value="Chromosome"/>
</dbReference>
<gene>
    <name evidence="5" type="primary">cph2</name>
    <name evidence="5" type="ORF">NO713_02847</name>
</gene>
<dbReference type="Gene3D" id="3.30.70.270">
    <property type="match status" value="1"/>
</dbReference>
<dbReference type="PROSITE" id="PS50110">
    <property type="entry name" value="RESPONSE_REGULATORY"/>
    <property type="match status" value="1"/>
</dbReference>
<dbReference type="SMART" id="SM00448">
    <property type="entry name" value="REC"/>
    <property type="match status" value="1"/>
</dbReference>
<feature type="domain" description="Response regulatory" evidence="3">
    <location>
        <begin position="12"/>
        <end position="128"/>
    </location>
</feature>
<feature type="domain" description="GGDEF" evidence="4">
    <location>
        <begin position="206"/>
        <end position="342"/>
    </location>
</feature>
<dbReference type="PANTHER" id="PTHR45138:SF9">
    <property type="entry name" value="DIGUANYLATE CYCLASE DGCM-RELATED"/>
    <property type="match status" value="1"/>
</dbReference>
<feature type="modified residue" description="4-aspartylphosphate" evidence="1">
    <location>
        <position position="61"/>
    </location>
</feature>
<feature type="coiled-coil region" evidence="2">
    <location>
        <begin position="134"/>
        <end position="178"/>
    </location>
</feature>
<evidence type="ECO:0000256" key="2">
    <source>
        <dbReference type="SAM" id="Coils"/>
    </source>
</evidence>
<keyword evidence="2" id="KW-0175">Coiled coil</keyword>
<dbReference type="NCBIfam" id="TIGR00254">
    <property type="entry name" value="GGDEF"/>
    <property type="match status" value="1"/>
</dbReference>
<dbReference type="RefSeq" id="WP_254174013.1">
    <property type="nucleotide sequence ID" value="NZ_LR882967.1"/>
</dbReference>
<dbReference type="InterPro" id="IPR001789">
    <property type="entry name" value="Sig_transdc_resp-reg_receiver"/>
</dbReference>
<sequence>MNPDETFSTQGNLLIIDDEPDNIRVLSALLTQQGYYVRKALNADMAMIAITALKPDLILLDIRMPQVTGYELCNQLKSSPDTYEIPIIFISALNQVEDIIKAFSVGGVDYITKPFKVDEVLARVKNQLTICLLKQQLMTQNQKLLQQNNQLQNEIKTRKKAEENLQTVNRQLQNLASCDSLTSLANRRHFDEYFDQVWKQMIEEQQPLALLVCDLDYFKNYNDHYGHPAGDICLKLVAQALDRSINNSTDLVARYGGEEFAIILPNTDLQGALKVAKTIHQEVQRLKINHEYSRVSSIVTVSIGISYGIPQPNTSPEELLEIADQALYEAKQKGRNQYCVKV</sequence>
<dbReference type="CDD" id="cd01949">
    <property type="entry name" value="GGDEF"/>
    <property type="match status" value="1"/>
</dbReference>
<accession>A0A9W4CQI7</accession>
<keyword evidence="1" id="KW-0597">Phosphoprotein</keyword>
<dbReference type="FunFam" id="3.30.70.270:FF:000001">
    <property type="entry name" value="Diguanylate cyclase domain protein"/>
    <property type="match status" value="1"/>
</dbReference>
<dbReference type="SMART" id="SM00267">
    <property type="entry name" value="GGDEF"/>
    <property type="match status" value="1"/>
</dbReference>
<evidence type="ECO:0000256" key="1">
    <source>
        <dbReference type="PROSITE-ProRule" id="PRU00169"/>
    </source>
</evidence>
<dbReference type="Pfam" id="PF00990">
    <property type="entry name" value="GGDEF"/>
    <property type="match status" value="1"/>
</dbReference>
<dbReference type="InterPro" id="IPR011006">
    <property type="entry name" value="CheY-like_superfamily"/>
</dbReference>
<dbReference type="KEGG" id="ppsu:NO713_02847"/>
<evidence type="ECO:0000259" key="4">
    <source>
        <dbReference type="PROSITE" id="PS50887"/>
    </source>
</evidence>
<proteinExistence type="predicted"/>
<evidence type="ECO:0000313" key="5">
    <source>
        <dbReference type="EMBL" id="CAD5955423.1"/>
    </source>
</evidence>
<dbReference type="PANTHER" id="PTHR45138">
    <property type="entry name" value="REGULATORY COMPONENTS OF SENSORY TRANSDUCTION SYSTEM"/>
    <property type="match status" value="1"/>
</dbReference>